<dbReference type="PROSITE" id="PS51384">
    <property type="entry name" value="FAD_FR"/>
    <property type="match status" value="1"/>
</dbReference>
<dbReference type="PANTHER" id="PTHR47354">
    <property type="entry name" value="NADH OXIDOREDUCTASE HCR"/>
    <property type="match status" value="1"/>
</dbReference>
<evidence type="ECO:0000256" key="3">
    <source>
        <dbReference type="ARBA" id="ARBA00022714"/>
    </source>
</evidence>
<keyword evidence="3" id="KW-0001">2Fe-2S</keyword>
<evidence type="ECO:0000313" key="10">
    <source>
        <dbReference type="EMBL" id="MBB5780422.1"/>
    </source>
</evidence>
<dbReference type="GO" id="GO:0046872">
    <property type="term" value="F:metal ion binding"/>
    <property type="evidence" value="ECO:0007669"/>
    <property type="project" value="UniProtKB-KW"/>
</dbReference>
<dbReference type="Pfam" id="PF00175">
    <property type="entry name" value="NAD_binding_1"/>
    <property type="match status" value="1"/>
</dbReference>
<keyword evidence="5" id="KW-0560">Oxidoreductase</keyword>
<evidence type="ECO:0000256" key="7">
    <source>
        <dbReference type="ARBA" id="ARBA00023014"/>
    </source>
</evidence>
<dbReference type="CDD" id="cd06185">
    <property type="entry name" value="PDR_like"/>
    <property type="match status" value="1"/>
</dbReference>
<dbReference type="InterPro" id="IPR050415">
    <property type="entry name" value="MRET"/>
</dbReference>
<dbReference type="Proteomes" id="UP000579153">
    <property type="component" value="Unassembled WGS sequence"/>
</dbReference>
<dbReference type="PROSITE" id="PS00197">
    <property type="entry name" value="2FE2S_FER_1"/>
    <property type="match status" value="1"/>
</dbReference>
<comment type="cofactor">
    <cofactor evidence="1">
        <name>FAD</name>
        <dbReference type="ChEBI" id="CHEBI:57692"/>
    </cofactor>
</comment>
<evidence type="ECO:0000256" key="6">
    <source>
        <dbReference type="ARBA" id="ARBA00023004"/>
    </source>
</evidence>
<evidence type="ECO:0000256" key="1">
    <source>
        <dbReference type="ARBA" id="ARBA00001974"/>
    </source>
</evidence>
<dbReference type="Pfam" id="PF00111">
    <property type="entry name" value="Fer2"/>
    <property type="match status" value="1"/>
</dbReference>
<dbReference type="SUPFAM" id="SSF52343">
    <property type="entry name" value="Ferredoxin reductase-like, C-terminal NADP-linked domain"/>
    <property type="match status" value="1"/>
</dbReference>
<organism evidence="10 11">
    <name type="scientific">Nonomuraea jabiensis</name>
    <dbReference type="NCBI Taxonomy" id="882448"/>
    <lineage>
        <taxon>Bacteria</taxon>
        <taxon>Bacillati</taxon>
        <taxon>Actinomycetota</taxon>
        <taxon>Actinomycetes</taxon>
        <taxon>Streptosporangiales</taxon>
        <taxon>Streptosporangiaceae</taxon>
        <taxon>Nonomuraea</taxon>
    </lineage>
</organism>
<evidence type="ECO:0000256" key="5">
    <source>
        <dbReference type="ARBA" id="ARBA00023002"/>
    </source>
</evidence>
<feature type="domain" description="2Fe-2S ferredoxin-type" evidence="8">
    <location>
        <begin position="230"/>
        <end position="315"/>
    </location>
</feature>
<proteinExistence type="predicted"/>
<dbReference type="AlphaFoldDB" id="A0A7W9GAW6"/>
<dbReference type="InterPro" id="IPR036010">
    <property type="entry name" value="2Fe-2S_ferredoxin-like_sf"/>
</dbReference>
<dbReference type="Gene3D" id="3.40.50.80">
    <property type="entry name" value="Nucleotide-binding domain of ferredoxin-NADP reductase (FNR) module"/>
    <property type="match status" value="1"/>
</dbReference>
<accession>A0A7W9GAW6</accession>
<sequence length="315" mass="33629">MSAERKLVVHAREPVAHGVVALDLRDPAGADLPAWEPGAHIDLVLGGDRVRQYSLCGDPADRTTWRVAVLREPDGRGGSAYVHEDLHPGTAVLARGPRNHFPLHPAPRYLFVAGGIGITPILPMVRAADAAGAEWHLAYGGRTAGSMAFARDLEAAHGDRVELRPQDEHGLLDLDALLARATPDTLVYCCGPAPLLEAVERRCADRPPGTLHVERFEPKEAAGPVRTESFEVELAVTGVTLTVPPDRSILDVVLEAGVQVLSSCHEGTCGTCETAVLAGAVDHRDSLLTSEERAVNDTMFVCVSRAACPKLVLEL</sequence>
<dbReference type="InterPro" id="IPR012675">
    <property type="entry name" value="Beta-grasp_dom_sf"/>
</dbReference>
<keyword evidence="4" id="KW-0479">Metal-binding</keyword>
<dbReference type="GO" id="GO:0051537">
    <property type="term" value="F:2 iron, 2 sulfur cluster binding"/>
    <property type="evidence" value="ECO:0007669"/>
    <property type="project" value="UniProtKB-KW"/>
</dbReference>
<dbReference type="PRINTS" id="PR00409">
    <property type="entry name" value="PHDIOXRDTASE"/>
</dbReference>
<dbReference type="InterPro" id="IPR001433">
    <property type="entry name" value="OxRdtase_FAD/NAD-bd"/>
</dbReference>
<dbReference type="InterPro" id="IPR006058">
    <property type="entry name" value="2Fe2S_fd_BS"/>
</dbReference>
<reference evidence="10 11" key="1">
    <citation type="submission" date="2020-08" db="EMBL/GenBank/DDBJ databases">
        <title>Sequencing the genomes of 1000 actinobacteria strains.</title>
        <authorList>
            <person name="Klenk H.-P."/>
        </authorList>
    </citation>
    <scope>NUCLEOTIDE SEQUENCE [LARGE SCALE GENOMIC DNA]</scope>
    <source>
        <strain evidence="10 11">DSM 45507</strain>
    </source>
</reference>
<dbReference type="Gene3D" id="2.40.30.10">
    <property type="entry name" value="Translation factors"/>
    <property type="match status" value="1"/>
</dbReference>
<dbReference type="InterPro" id="IPR039261">
    <property type="entry name" value="FNR_nucleotide-bd"/>
</dbReference>
<evidence type="ECO:0000313" key="11">
    <source>
        <dbReference type="Proteomes" id="UP000579153"/>
    </source>
</evidence>
<evidence type="ECO:0000259" key="9">
    <source>
        <dbReference type="PROSITE" id="PS51384"/>
    </source>
</evidence>
<evidence type="ECO:0000256" key="2">
    <source>
        <dbReference type="ARBA" id="ARBA00022630"/>
    </source>
</evidence>
<feature type="domain" description="FAD-binding FR-type" evidence="9">
    <location>
        <begin position="2"/>
        <end position="104"/>
    </location>
</feature>
<dbReference type="EMBL" id="JACHMB010000001">
    <property type="protein sequence ID" value="MBB5780422.1"/>
    <property type="molecule type" value="Genomic_DNA"/>
</dbReference>
<keyword evidence="6" id="KW-0408">Iron</keyword>
<name>A0A7W9GAW6_9ACTN</name>
<dbReference type="GO" id="GO:0016491">
    <property type="term" value="F:oxidoreductase activity"/>
    <property type="evidence" value="ECO:0007669"/>
    <property type="project" value="UniProtKB-KW"/>
</dbReference>
<keyword evidence="7" id="KW-0411">Iron-sulfur</keyword>
<dbReference type="InterPro" id="IPR017938">
    <property type="entry name" value="Riboflavin_synthase-like_b-brl"/>
</dbReference>
<dbReference type="SUPFAM" id="SSF54292">
    <property type="entry name" value="2Fe-2S ferredoxin-like"/>
    <property type="match status" value="1"/>
</dbReference>
<comment type="caution">
    <text evidence="10">The sequence shown here is derived from an EMBL/GenBank/DDBJ whole genome shotgun (WGS) entry which is preliminary data.</text>
</comment>
<dbReference type="RefSeq" id="WP_185073858.1">
    <property type="nucleotide sequence ID" value="NZ_JACHMB010000001.1"/>
</dbReference>
<dbReference type="Gene3D" id="3.10.20.30">
    <property type="match status" value="1"/>
</dbReference>
<dbReference type="InterPro" id="IPR017927">
    <property type="entry name" value="FAD-bd_FR_type"/>
</dbReference>
<dbReference type="CDD" id="cd00207">
    <property type="entry name" value="fer2"/>
    <property type="match status" value="1"/>
</dbReference>
<protein>
    <submittedName>
        <fullName evidence="10">Ferredoxin-NADP reductase</fullName>
    </submittedName>
</protein>
<gene>
    <name evidence="10" type="ORF">HD596_007178</name>
</gene>
<dbReference type="InterPro" id="IPR001041">
    <property type="entry name" value="2Fe-2S_ferredoxin-type"/>
</dbReference>
<dbReference type="PROSITE" id="PS51085">
    <property type="entry name" value="2FE2S_FER_2"/>
    <property type="match status" value="1"/>
</dbReference>
<keyword evidence="2" id="KW-0285">Flavoprotein</keyword>
<dbReference type="PANTHER" id="PTHR47354:SF1">
    <property type="entry name" value="CARNITINE MONOOXYGENASE REDUCTASE SUBUNIT"/>
    <property type="match status" value="1"/>
</dbReference>
<evidence type="ECO:0000256" key="4">
    <source>
        <dbReference type="ARBA" id="ARBA00022723"/>
    </source>
</evidence>
<dbReference type="SUPFAM" id="SSF63380">
    <property type="entry name" value="Riboflavin synthase domain-like"/>
    <property type="match status" value="1"/>
</dbReference>
<keyword evidence="11" id="KW-1185">Reference proteome</keyword>
<evidence type="ECO:0000259" key="8">
    <source>
        <dbReference type="PROSITE" id="PS51085"/>
    </source>
</evidence>